<proteinExistence type="inferred from homology"/>
<keyword evidence="3" id="KW-0238">DNA-binding</keyword>
<evidence type="ECO:0000256" key="2">
    <source>
        <dbReference type="ARBA" id="ARBA00023015"/>
    </source>
</evidence>
<dbReference type="Gene3D" id="1.10.10.10">
    <property type="entry name" value="Winged helix-like DNA-binding domain superfamily/Winged helix DNA-binding domain"/>
    <property type="match status" value="1"/>
</dbReference>
<evidence type="ECO:0000256" key="4">
    <source>
        <dbReference type="ARBA" id="ARBA00023163"/>
    </source>
</evidence>
<dbReference type="RefSeq" id="WP_084233189.1">
    <property type="nucleotide sequence ID" value="NZ_FWXW01000001.1"/>
</dbReference>
<name>A0A1W1YN83_9FIRM</name>
<evidence type="ECO:0000313" key="5">
    <source>
        <dbReference type="EMBL" id="SMC37592.1"/>
    </source>
</evidence>
<dbReference type="OrthoDB" id="9795583at2"/>
<dbReference type="Proteomes" id="UP000192790">
    <property type="component" value="Unassembled WGS sequence"/>
</dbReference>
<dbReference type="STRING" id="1122930.SAMN02745168_0555"/>
<dbReference type="EMBL" id="FWXW01000001">
    <property type="protein sequence ID" value="SMC37592.1"/>
    <property type="molecule type" value="Genomic_DNA"/>
</dbReference>
<evidence type="ECO:0000313" key="6">
    <source>
        <dbReference type="Proteomes" id="UP000192790"/>
    </source>
</evidence>
<dbReference type="GO" id="GO:0003677">
    <property type="term" value="F:DNA binding"/>
    <property type="evidence" value="ECO:0007669"/>
    <property type="project" value="UniProtKB-KW"/>
</dbReference>
<dbReference type="GO" id="GO:0045892">
    <property type="term" value="P:negative regulation of DNA-templated transcription"/>
    <property type="evidence" value="ECO:0007669"/>
    <property type="project" value="InterPro"/>
</dbReference>
<comment type="similarity">
    <text evidence="1">Belongs to the BlaI transcriptional regulatory family.</text>
</comment>
<dbReference type="InterPro" id="IPR036390">
    <property type="entry name" value="WH_DNA-bd_sf"/>
</dbReference>
<keyword evidence="4" id="KW-0804">Transcription</keyword>
<dbReference type="InterPro" id="IPR005650">
    <property type="entry name" value="BlaI_family"/>
</dbReference>
<accession>A0A1W1YN83</accession>
<dbReference type="AlphaFoldDB" id="A0A1W1YN83"/>
<evidence type="ECO:0000256" key="3">
    <source>
        <dbReference type="ARBA" id="ARBA00023125"/>
    </source>
</evidence>
<dbReference type="Gene3D" id="1.10.4040.10">
    <property type="entry name" value="Penicillinase repressor domain"/>
    <property type="match status" value="1"/>
</dbReference>
<dbReference type="InterPro" id="IPR036388">
    <property type="entry name" value="WH-like_DNA-bd_sf"/>
</dbReference>
<dbReference type="Pfam" id="PF03965">
    <property type="entry name" value="Penicillinase_R"/>
    <property type="match status" value="1"/>
</dbReference>
<evidence type="ECO:0000256" key="1">
    <source>
        <dbReference type="ARBA" id="ARBA00011046"/>
    </source>
</evidence>
<dbReference type="SUPFAM" id="SSF46785">
    <property type="entry name" value="Winged helix' DNA-binding domain"/>
    <property type="match status" value="1"/>
</dbReference>
<sequence length="128" mass="14344">MDKEIRRLGDAELEIMQAIWAAGGPVNSAYIQGALKGRRDWALSTLLTALNRLRDKGFLSCGKQGWSNLYTPLIGEADYRQSEGRTLLEKLYGNSVTGLVASLVDGNSVGEEDLKELRRMLDQWEERK</sequence>
<protein>
    <submittedName>
        <fullName evidence="5">Predicted transcriptional regulator</fullName>
    </submittedName>
</protein>
<dbReference type="PIRSF" id="PIRSF019455">
    <property type="entry name" value="CopR_AtkY"/>
    <property type="match status" value="1"/>
</dbReference>
<organism evidence="5 6">
    <name type="scientific">Papillibacter cinnamivorans DSM 12816</name>
    <dbReference type="NCBI Taxonomy" id="1122930"/>
    <lineage>
        <taxon>Bacteria</taxon>
        <taxon>Bacillati</taxon>
        <taxon>Bacillota</taxon>
        <taxon>Clostridia</taxon>
        <taxon>Eubacteriales</taxon>
        <taxon>Oscillospiraceae</taxon>
        <taxon>Papillibacter</taxon>
    </lineage>
</organism>
<keyword evidence="6" id="KW-1185">Reference proteome</keyword>
<keyword evidence="2" id="KW-0805">Transcription regulation</keyword>
<gene>
    <name evidence="5" type="ORF">SAMN02745168_0555</name>
</gene>
<reference evidence="5 6" key="1">
    <citation type="submission" date="2017-04" db="EMBL/GenBank/DDBJ databases">
        <authorList>
            <person name="Afonso C.L."/>
            <person name="Miller P.J."/>
            <person name="Scott M.A."/>
            <person name="Spackman E."/>
            <person name="Goraichik I."/>
            <person name="Dimitrov K.M."/>
            <person name="Suarez D.L."/>
            <person name="Swayne D.E."/>
        </authorList>
    </citation>
    <scope>NUCLEOTIDE SEQUENCE [LARGE SCALE GENOMIC DNA]</scope>
    <source>
        <strain evidence="5 6">DSM 12816</strain>
    </source>
</reference>